<dbReference type="RefSeq" id="WP_227710404.1">
    <property type="nucleotide sequence ID" value="NZ_JAJEQW010000010.1"/>
</dbReference>
<dbReference type="EMBL" id="JAJEQW010000010">
    <property type="protein sequence ID" value="MCC2242683.1"/>
    <property type="molecule type" value="Genomic_DNA"/>
</dbReference>
<dbReference type="FunFam" id="3.20.20.70:FF:000044">
    <property type="entry name" value="Deoxyribose-phosphate aldolase"/>
    <property type="match status" value="1"/>
</dbReference>
<evidence type="ECO:0000313" key="9">
    <source>
        <dbReference type="Proteomes" id="UP001198893"/>
    </source>
</evidence>
<evidence type="ECO:0000256" key="1">
    <source>
        <dbReference type="ARBA" id="ARBA00010936"/>
    </source>
</evidence>
<dbReference type="PANTHER" id="PTHR10889">
    <property type="entry name" value="DEOXYRIBOSE-PHOSPHATE ALDOLASE"/>
    <property type="match status" value="1"/>
</dbReference>
<feature type="active site" description="Proton donor/acceptor" evidence="7">
    <location>
        <position position="91"/>
    </location>
</feature>
<dbReference type="PANTHER" id="PTHR10889:SF1">
    <property type="entry name" value="DEOXYRIBOSE-PHOSPHATE ALDOLASE"/>
    <property type="match status" value="1"/>
</dbReference>
<dbReference type="GO" id="GO:0004139">
    <property type="term" value="F:deoxyribose-phosphate aldolase activity"/>
    <property type="evidence" value="ECO:0007669"/>
    <property type="project" value="UniProtKB-UniRule"/>
</dbReference>
<dbReference type="Gene3D" id="3.20.20.70">
    <property type="entry name" value="Aldolase class I"/>
    <property type="match status" value="1"/>
</dbReference>
<dbReference type="SUPFAM" id="SSF51569">
    <property type="entry name" value="Aldolase"/>
    <property type="match status" value="1"/>
</dbReference>
<dbReference type="EC" id="4.1.2.4" evidence="7"/>
<evidence type="ECO:0000256" key="5">
    <source>
        <dbReference type="ARBA" id="ARBA00048791"/>
    </source>
</evidence>
<proteinExistence type="inferred from homology"/>
<keyword evidence="4 7" id="KW-0704">Schiff base</keyword>
<evidence type="ECO:0000313" key="8">
    <source>
        <dbReference type="EMBL" id="MCC2242683.1"/>
    </source>
</evidence>
<dbReference type="PIRSF" id="PIRSF001357">
    <property type="entry name" value="DeoC"/>
    <property type="match status" value="1"/>
</dbReference>
<comment type="caution">
    <text evidence="8">The sequence shown here is derived from an EMBL/GenBank/DDBJ whole genome shotgun (WGS) entry which is preliminary data.</text>
</comment>
<evidence type="ECO:0000256" key="6">
    <source>
        <dbReference type="ARBA" id="ARBA00056337"/>
    </source>
</evidence>
<comment type="function">
    <text evidence="6 7">Catalyzes a reversible aldol reaction between acetaldehyde and D-glyceraldehyde 3-phosphate to generate 2-deoxy-D-ribose 5-phosphate.</text>
</comment>
<dbReference type="AlphaFoldDB" id="A0AAW4WFE6"/>
<evidence type="ECO:0000256" key="3">
    <source>
        <dbReference type="ARBA" id="ARBA00023239"/>
    </source>
</evidence>
<dbReference type="InterPro" id="IPR011343">
    <property type="entry name" value="DeoC"/>
</dbReference>
<comment type="catalytic activity">
    <reaction evidence="5 7">
        <text>2-deoxy-D-ribose 5-phosphate = D-glyceraldehyde 3-phosphate + acetaldehyde</text>
        <dbReference type="Rhea" id="RHEA:12821"/>
        <dbReference type="ChEBI" id="CHEBI:15343"/>
        <dbReference type="ChEBI" id="CHEBI:59776"/>
        <dbReference type="ChEBI" id="CHEBI:62877"/>
        <dbReference type="EC" id="4.1.2.4"/>
    </reaction>
</comment>
<dbReference type="GO" id="GO:0006018">
    <property type="term" value="P:2-deoxyribose 1-phosphate catabolic process"/>
    <property type="evidence" value="ECO:0007669"/>
    <property type="project" value="UniProtKB-UniRule"/>
</dbReference>
<sequence>MEKEELYRYVDHTALKAFTTWKDIEKLCEEAIKYHTASVCIPSCYISRVKDTYGDKIKICTVVGFPLGYANTEGKLAETKKALEDGAEEIDMVINICDVKNGAYHKVEEEIRLLKEATGDKILKVIIETCYLTKEEKIAMCHAVTNAGADFIKTSTGFGTAGATMEDVLLMKEHIGAEVKIKAAGGIRTKEDMENYIKAGCSRLGTSSAVDILG</sequence>
<protein>
    <recommendedName>
        <fullName evidence="7">Deoxyribose-phosphate aldolase</fullName>
        <shortName evidence="7">DERA</shortName>
        <ecNumber evidence="7">4.1.2.4</ecNumber>
    </recommendedName>
    <alternativeName>
        <fullName evidence="7">2-deoxy-D-ribose 5-phosphate aldolase</fullName>
    </alternativeName>
    <alternativeName>
        <fullName evidence="7">Phosphodeoxyriboaldolase</fullName>
        <shortName evidence="7">Deoxyriboaldolase</shortName>
    </alternativeName>
</protein>
<dbReference type="Proteomes" id="UP001198893">
    <property type="component" value="Unassembled WGS sequence"/>
</dbReference>
<comment type="pathway">
    <text evidence="7">Carbohydrate degradation; 2-deoxy-D-ribose 1-phosphate degradation; D-glyceraldehyde 3-phosphate and acetaldehyde from 2-deoxy-alpha-D-ribose 1-phosphate: step 2/2.</text>
</comment>
<evidence type="ECO:0000256" key="7">
    <source>
        <dbReference type="HAMAP-Rule" id="MF_00114"/>
    </source>
</evidence>
<dbReference type="GO" id="GO:0005737">
    <property type="term" value="C:cytoplasm"/>
    <property type="evidence" value="ECO:0007669"/>
    <property type="project" value="UniProtKB-SubCell"/>
</dbReference>
<accession>A0AAW4WFE6</accession>
<dbReference type="InterPro" id="IPR002915">
    <property type="entry name" value="DeoC/FbaB/LacD_aldolase"/>
</dbReference>
<evidence type="ECO:0000256" key="2">
    <source>
        <dbReference type="ARBA" id="ARBA00022490"/>
    </source>
</evidence>
<dbReference type="NCBIfam" id="TIGR00126">
    <property type="entry name" value="deoC"/>
    <property type="match status" value="1"/>
</dbReference>
<dbReference type="SMART" id="SM01133">
    <property type="entry name" value="DeoC"/>
    <property type="match status" value="1"/>
</dbReference>
<dbReference type="HAMAP" id="MF_00114">
    <property type="entry name" value="DeoC_type1"/>
    <property type="match status" value="1"/>
</dbReference>
<evidence type="ECO:0000256" key="4">
    <source>
        <dbReference type="ARBA" id="ARBA00023270"/>
    </source>
</evidence>
<dbReference type="InterPro" id="IPR013785">
    <property type="entry name" value="Aldolase_TIM"/>
</dbReference>
<dbReference type="InterPro" id="IPR028581">
    <property type="entry name" value="DeoC_typeI"/>
</dbReference>
<dbReference type="CDD" id="cd00959">
    <property type="entry name" value="DeoC"/>
    <property type="match status" value="1"/>
</dbReference>
<comment type="similarity">
    <text evidence="1 7">Belongs to the DeoC/FbaB aldolase family. DeoC type 1 subfamily.</text>
</comment>
<organism evidence="8 9">
    <name type="scientific">Roseburia amylophila</name>
    <dbReference type="NCBI Taxonomy" id="2981794"/>
    <lineage>
        <taxon>Bacteria</taxon>
        <taxon>Bacillati</taxon>
        <taxon>Bacillota</taxon>
        <taxon>Clostridia</taxon>
        <taxon>Lachnospirales</taxon>
        <taxon>Lachnospiraceae</taxon>
        <taxon>Roseburia</taxon>
    </lineage>
</organism>
<name>A0AAW4WFE6_9FIRM</name>
<comment type="subcellular location">
    <subcellularLocation>
        <location evidence="7">Cytoplasm</location>
    </subcellularLocation>
</comment>
<dbReference type="Pfam" id="PF01791">
    <property type="entry name" value="DeoC"/>
    <property type="match status" value="1"/>
</dbReference>
<feature type="active site" description="Schiff-base intermediate with acetaldehyde" evidence="7">
    <location>
        <position position="153"/>
    </location>
</feature>
<keyword evidence="2 7" id="KW-0963">Cytoplasm</keyword>
<gene>
    <name evidence="7 8" type="primary">deoC</name>
    <name evidence="8" type="ORF">LKD47_10280</name>
</gene>
<feature type="active site" description="Proton donor/acceptor" evidence="7">
    <location>
        <position position="182"/>
    </location>
</feature>
<reference evidence="8" key="1">
    <citation type="submission" date="2021-10" db="EMBL/GenBank/DDBJ databases">
        <title>Anaerobic single-cell dispensing facilitates the cultivation of human gut bacteria.</title>
        <authorList>
            <person name="Afrizal A."/>
        </authorList>
    </citation>
    <scope>NUCLEOTIDE SEQUENCE</scope>
    <source>
        <strain evidence="8">CLA-AA-H204</strain>
    </source>
</reference>
<dbReference type="GO" id="GO:0009264">
    <property type="term" value="P:deoxyribonucleotide catabolic process"/>
    <property type="evidence" value="ECO:0007669"/>
    <property type="project" value="UniProtKB-UniRule"/>
</dbReference>
<dbReference type="GO" id="GO:0016052">
    <property type="term" value="P:carbohydrate catabolic process"/>
    <property type="evidence" value="ECO:0007669"/>
    <property type="project" value="TreeGrafter"/>
</dbReference>
<keyword evidence="3 7" id="KW-0456">Lyase</keyword>